<organism evidence="2">
    <name type="scientific">uncultured Caudovirales phage</name>
    <dbReference type="NCBI Taxonomy" id="2100421"/>
    <lineage>
        <taxon>Viruses</taxon>
        <taxon>Duplodnaviria</taxon>
        <taxon>Heunggongvirae</taxon>
        <taxon>Uroviricota</taxon>
        <taxon>Caudoviricetes</taxon>
        <taxon>Peduoviridae</taxon>
        <taxon>Maltschvirus</taxon>
        <taxon>Maltschvirus maltsch</taxon>
    </lineage>
</organism>
<name>A0A6J5MV94_9CAUD</name>
<accession>A0A6J5MV94</accession>
<sequence>MAKTKVSIQKIKVNFGKRKGGKASKAKKFQPKKYKGQGR</sequence>
<protein>
    <submittedName>
        <fullName evidence="2">Uncharacterized protein</fullName>
    </submittedName>
</protein>
<feature type="region of interest" description="Disordered" evidence="1">
    <location>
        <begin position="1"/>
        <end position="39"/>
    </location>
</feature>
<evidence type="ECO:0000256" key="1">
    <source>
        <dbReference type="SAM" id="MobiDB-lite"/>
    </source>
</evidence>
<dbReference type="EMBL" id="LR796568">
    <property type="protein sequence ID" value="CAB4151155.1"/>
    <property type="molecule type" value="Genomic_DNA"/>
</dbReference>
<evidence type="ECO:0000313" key="2">
    <source>
        <dbReference type="EMBL" id="CAB4151155.1"/>
    </source>
</evidence>
<proteinExistence type="predicted"/>
<feature type="compositionally biased region" description="Basic residues" evidence="1">
    <location>
        <begin position="15"/>
        <end position="39"/>
    </location>
</feature>
<reference evidence="2" key="1">
    <citation type="submission" date="2020-04" db="EMBL/GenBank/DDBJ databases">
        <authorList>
            <person name="Chiriac C."/>
            <person name="Salcher M."/>
            <person name="Ghai R."/>
            <person name="Kavagutti S V."/>
        </authorList>
    </citation>
    <scope>NUCLEOTIDE SEQUENCE</scope>
</reference>
<gene>
    <name evidence="2" type="ORF">UFOVP595_3</name>
</gene>